<sequence length="1099" mass="125841">MSKSTKDDIPKTEKWDANATRYAIDDAIRKLYTWFIERGIFLVAVDKSADNPKKKLLWIFSSSMKRFDHKYTLEIKCKSAGVSNRGKLTKSVASWIYEDGQISLSHLLDDVLKLHNSLLDERKLKLSCLKSSIFMIKILFRAKIMKEEQDVVEIDCSTADENLSKCVSLSEEGSRFLEERARCDFKRMILIAKKLKRLCRKEKIQWKDCSVAFEKIFLLKILKSACTAQTCDKETKKKKYALESILNESIDKKIQEGTCLNAHWLGIEGKQPLLPENRLKDSSYVIGEEGMSNIETEELLHQDMNFDQLTEETRELVVELLDGCVSKDETKRFEALRMIQTHVGLQPALSFFIIFYLEGINCSLLCKDLRHITCMLQMLSALLLNPAIRLWKYTPKLLPSLLSCAVNMIFDVKCGDDRAWLVRERAADIIGDLLNYFERMAVDDGEDELKINFIRHLTTIWNDEQTTIPSAYGVLCILRKLGNLVIANAVIPNLRKFDLKLNYLLQHGNEDEEYQVNYVRKFIKDMLKNYVQSAVLTDDVKRNLEKHFKHYLDSAQLKFYGRSSYQKRYNRWEFLLLNNSTSMDSKLKKFDNPKTAGVKPECSVPPPASATVPMFDLTTRSINGVDTDEQKYCRSVQLGQDFDSRRMPGVSAADFVAQPSNSDMFTTSGNGKQFWPANVALNTQHLSYVARNIKLTLAGVKRQLKPEAVENDMLSSDSDDDVFAKSCGAKSTKRHVDSEFENYISVQEDPNGGASVLVSDYDQLRGFCEEEMAHFAKWFLKRVYEEVNGVAVHVMGIIHNGASFLPEILQYFEETWPDMPVKVGSLTNRQSVETMSMREYAENVYQSYSCGTFRFGPLMSVTLVDTKREEAGGYTAEFLDLLERSSFLKPVLPWGSMSTLSDMPRRCSEDGPIMWIRPGEQIVPTNAAVRDHVWKKSASELNRLAYSVPMRNGDRREVLFEDRTPSHADHVDGGGVQKKTTAAVAVLKAVKATNKKKNEKNELVKEAICFHAADFDRVVDVLRLDLFEPPMTQCSQWVDWAKLNQFRQCGIRFATIKLYDNDIYFLPRNVIHQFRTITATASIAWHVRLKAYYDDKLTV</sequence>
<evidence type="ECO:0000256" key="8">
    <source>
        <dbReference type="ARBA" id="ARBA00023136"/>
    </source>
</evidence>
<feature type="domain" description="TAF6 C-terminal HEAT repeat" evidence="9">
    <location>
        <begin position="309"/>
        <end position="495"/>
    </location>
</feature>
<dbReference type="SUPFAM" id="SSF48371">
    <property type="entry name" value="ARM repeat"/>
    <property type="match status" value="1"/>
</dbReference>
<dbReference type="PANTHER" id="PTHR13354:SF11">
    <property type="entry name" value="LYSINE-SPECIFIC DEMETHYLASE 9"/>
    <property type="match status" value="1"/>
</dbReference>
<dbReference type="EMBL" id="JYDT01000075">
    <property type="protein sequence ID" value="KRY86227.1"/>
    <property type="molecule type" value="Genomic_DNA"/>
</dbReference>
<dbReference type="GO" id="GO:0006465">
    <property type="term" value="P:signal peptide processing"/>
    <property type="evidence" value="ECO:0007669"/>
    <property type="project" value="InterPro"/>
</dbReference>
<evidence type="ECO:0000313" key="11">
    <source>
        <dbReference type="Proteomes" id="UP000054995"/>
    </source>
</evidence>
<comment type="similarity">
    <text evidence="3">Belongs to the round spermatid basic protein 1 family.</text>
</comment>
<dbReference type="InterPro" id="IPR009582">
    <property type="entry name" value="Spc2/SPCS2"/>
</dbReference>
<dbReference type="InterPro" id="IPR011442">
    <property type="entry name" value="TAF6_C"/>
</dbReference>
<evidence type="ECO:0000256" key="7">
    <source>
        <dbReference type="ARBA" id="ARBA00022989"/>
    </source>
</evidence>
<keyword evidence="6" id="KW-0256">Endoplasmic reticulum</keyword>
<comment type="similarity">
    <text evidence="2">Belongs to the SPCS2 family.</text>
</comment>
<evidence type="ECO:0000256" key="1">
    <source>
        <dbReference type="ARBA" id="ARBA00004477"/>
    </source>
</evidence>
<reference evidence="10 11" key="1">
    <citation type="submission" date="2015-01" db="EMBL/GenBank/DDBJ databases">
        <title>Evolution of Trichinella species and genotypes.</title>
        <authorList>
            <person name="Korhonen P.K."/>
            <person name="Edoardo P."/>
            <person name="Giuseppe L.R."/>
            <person name="Gasser R.B."/>
        </authorList>
    </citation>
    <scope>NUCLEOTIDE SEQUENCE [LARGE SCALE GENOMIC DNA]</scope>
    <source>
        <strain evidence="10">ISS470</strain>
    </source>
</reference>
<comment type="subcellular location">
    <subcellularLocation>
        <location evidence="1">Endoplasmic reticulum membrane</location>
        <topology evidence="1">Multi-pass membrane protein</topology>
    </subcellularLocation>
</comment>
<evidence type="ECO:0000256" key="6">
    <source>
        <dbReference type="ARBA" id="ARBA00022824"/>
    </source>
</evidence>
<dbReference type="GO" id="GO:0005787">
    <property type="term" value="C:signal peptidase complex"/>
    <property type="evidence" value="ECO:0007669"/>
    <property type="project" value="InterPro"/>
</dbReference>
<dbReference type="CDD" id="cd08050">
    <property type="entry name" value="TAF6C"/>
    <property type="match status" value="1"/>
</dbReference>
<organism evidence="10 11">
    <name type="scientific">Trichinella pseudospiralis</name>
    <name type="common">Parasitic roundworm</name>
    <dbReference type="NCBI Taxonomy" id="6337"/>
    <lineage>
        <taxon>Eukaryota</taxon>
        <taxon>Metazoa</taxon>
        <taxon>Ecdysozoa</taxon>
        <taxon>Nematoda</taxon>
        <taxon>Enoplea</taxon>
        <taxon>Dorylaimia</taxon>
        <taxon>Trichinellida</taxon>
        <taxon>Trichinellidae</taxon>
        <taxon>Trichinella</taxon>
    </lineage>
</organism>
<dbReference type="InterPro" id="IPR026306">
    <property type="entry name" value="RSBN1/Dpy-2/CEP530"/>
</dbReference>
<dbReference type="PANTHER" id="PTHR13354">
    <property type="entry name" value="ROUND SPERMATID BASIC PROTEIN 1"/>
    <property type="match status" value="1"/>
</dbReference>
<evidence type="ECO:0000256" key="4">
    <source>
        <dbReference type="ARBA" id="ARBA00017057"/>
    </source>
</evidence>
<evidence type="ECO:0000313" key="10">
    <source>
        <dbReference type="EMBL" id="KRY86227.1"/>
    </source>
</evidence>
<protein>
    <recommendedName>
        <fullName evidence="4">Signal peptidase complex subunit 2</fullName>
    </recommendedName>
</protein>
<dbReference type="Pfam" id="PF07571">
    <property type="entry name" value="TAF6_C"/>
    <property type="match status" value="1"/>
</dbReference>
<dbReference type="GO" id="GO:0006367">
    <property type="term" value="P:transcription initiation at RNA polymerase II promoter"/>
    <property type="evidence" value="ECO:0007669"/>
    <property type="project" value="InterPro"/>
</dbReference>
<comment type="caution">
    <text evidence="10">The sequence shown here is derived from an EMBL/GenBank/DDBJ whole genome shotgun (WGS) entry which is preliminary data.</text>
</comment>
<dbReference type="InterPro" id="IPR016024">
    <property type="entry name" value="ARM-type_fold"/>
</dbReference>
<gene>
    <name evidence="10" type="primary">RSBN1L</name>
    <name evidence="10" type="ORF">T4D_13902</name>
</gene>
<evidence type="ECO:0000256" key="2">
    <source>
        <dbReference type="ARBA" id="ARBA00007324"/>
    </source>
</evidence>
<keyword evidence="7" id="KW-1133">Transmembrane helix</keyword>
<name>A0A0V1FLP0_TRIPS</name>
<dbReference type="Gene3D" id="1.25.40.770">
    <property type="entry name" value="TAF6, C-terminal HEAT repeat domain"/>
    <property type="match status" value="1"/>
</dbReference>
<keyword evidence="11" id="KW-1185">Reference proteome</keyword>
<evidence type="ECO:0000259" key="9">
    <source>
        <dbReference type="Pfam" id="PF07571"/>
    </source>
</evidence>
<dbReference type="Proteomes" id="UP000054995">
    <property type="component" value="Unassembled WGS sequence"/>
</dbReference>
<keyword evidence="5" id="KW-0812">Transmembrane</keyword>
<keyword evidence="8" id="KW-0472">Membrane</keyword>
<dbReference type="GO" id="GO:0005634">
    <property type="term" value="C:nucleus"/>
    <property type="evidence" value="ECO:0007669"/>
    <property type="project" value="InterPro"/>
</dbReference>
<accession>A0A0V1FLP0</accession>
<proteinExistence type="inferred from homology"/>
<dbReference type="AlphaFoldDB" id="A0A0V1FLP0"/>
<evidence type="ECO:0000256" key="5">
    <source>
        <dbReference type="ARBA" id="ARBA00022692"/>
    </source>
</evidence>
<evidence type="ECO:0000256" key="3">
    <source>
        <dbReference type="ARBA" id="ARBA00010560"/>
    </source>
</evidence>
<dbReference type="Pfam" id="PF06703">
    <property type="entry name" value="SPC25"/>
    <property type="match status" value="1"/>
</dbReference>
<dbReference type="OrthoDB" id="29558at2759"/>
<dbReference type="InterPro" id="IPR046344">
    <property type="entry name" value="TAF6_C_sf"/>
</dbReference>